<dbReference type="OrthoDB" id="5086500at2759"/>
<protein>
    <submittedName>
        <fullName evidence="3">Uncharacterized protein</fullName>
    </submittedName>
</protein>
<feature type="transmembrane region" description="Helical" evidence="1">
    <location>
        <begin position="222"/>
        <end position="242"/>
    </location>
</feature>
<evidence type="ECO:0000256" key="2">
    <source>
        <dbReference type="SAM" id="SignalP"/>
    </source>
</evidence>
<sequence>MHFATLATLTAALIGTSAADTWGGSVSLGPSKSTIVKAVTTLIPGAAPPTQNGMLFLWPGMSNGTGDLVQTTLEAWPDNSWCGAKKGEWCVRASLFGSFGQLDGPSSPVRGDQKVKIVYTLLSDKDTWRQEVTDADTGKQLSVFEHKSGPYMRGYGTGTECNNNCSPTVSEQRYLNTEITLAGADPNFGKTISTAQKATYKGLTSTEGGKVWKISEIRVPAMMIWVYMGVLCVYMLNIKYVWQICLHDEISFTLNTVSREELNV</sequence>
<keyword evidence="1" id="KW-1133">Transmembrane helix</keyword>
<name>A0A9P9L6A6_FUSSL</name>
<feature type="signal peptide" evidence="2">
    <location>
        <begin position="1"/>
        <end position="19"/>
    </location>
</feature>
<gene>
    <name evidence="3" type="ORF">B0J15DRAFT_556907</name>
</gene>
<keyword evidence="2" id="KW-0732">Signal</keyword>
<dbReference type="Proteomes" id="UP000736672">
    <property type="component" value="Unassembled WGS sequence"/>
</dbReference>
<dbReference type="EMBL" id="JAGTJS010000001">
    <property type="protein sequence ID" value="KAH7275009.1"/>
    <property type="molecule type" value="Genomic_DNA"/>
</dbReference>
<keyword evidence="4" id="KW-1185">Reference proteome</keyword>
<evidence type="ECO:0000313" key="3">
    <source>
        <dbReference type="EMBL" id="KAH7275009.1"/>
    </source>
</evidence>
<proteinExistence type="predicted"/>
<keyword evidence="1" id="KW-0472">Membrane</keyword>
<evidence type="ECO:0000313" key="4">
    <source>
        <dbReference type="Proteomes" id="UP000736672"/>
    </source>
</evidence>
<dbReference type="AlphaFoldDB" id="A0A9P9L6A6"/>
<keyword evidence="1" id="KW-0812">Transmembrane</keyword>
<comment type="caution">
    <text evidence="3">The sequence shown here is derived from an EMBL/GenBank/DDBJ whole genome shotgun (WGS) entry which is preliminary data.</text>
</comment>
<accession>A0A9P9L6A6</accession>
<reference evidence="3" key="1">
    <citation type="journal article" date="2021" name="Nat. Commun.">
        <title>Genetic determinants of endophytism in the Arabidopsis root mycobiome.</title>
        <authorList>
            <person name="Mesny F."/>
            <person name="Miyauchi S."/>
            <person name="Thiergart T."/>
            <person name="Pickel B."/>
            <person name="Atanasova L."/>
            <person name="Karlsson M."/>
            <person name="Huettel B."/>
            <person name="Barry K.W."/>
            <person name="Haridas S."/>
            <person name="Chen C."/>
            <person name="Bauer D."/>
            <person name="Andreopoulos W."/>
            <person name="Pangilinan J."/>
            <person name="LaButti K."/>
            <person name="Riley R."/>
            <person name="Lipzen A."/>
            <person name="Clum A."/>
            <person name="Drula E."/>
            <person name="Henrissat B."/>
            <person name="Kohler A."/>
            <person name="Grigoriev I.V."/>
            <person name="Martin F.M."/>
            <person name="Hacquard S."/>
        </authorList>
    </citation>
    <scope>NUCLEOTIDE SEQUENCE</scope>
    <source>
        <strain evidence="3">FSSC 5 MPI-SDFR-AT-0091</strain>
    </source>
</reference>
<organism evidence="3 4">
    <name type="scientific">Fusarium solani</name>
    <name type="common">Filamentous fungus</name>
    <dbReference type="NCBI Taxonomy" id="169388"/>
    <lineage>
        <taxon>Eukaryota</taxon>
        <taxon>Fungi</taxon>
        <taxon>Dikarya</taxon>
        <taxon>Ascomycota</taxon>
        <taxon>Pezizomycotina</taxon>
        <taxon>Sordariomycetes</taxon>
        <taxon>Hypocreomycetidae</taxon>
        <taxon>Hypocreales</taxon>
        <taxon>Nectriaceae</taxon>
        <taxon>Fusarium</taxon>
        <taxon>Fusarium solani species complex</taxon>
    </lineage>
</organism>
<feature type="chain" id="PRO_5040306471" evidence="2">
    <location>
        <begin position="20"/>
        <end position="264"/>
    </location>
</feature>
<evidence type="ECO:0000256" key="1">
    <source>
        <dbReference type="SAM" id="Phobius"/>
    </source>
</evidence>